<keyword evidence="2" id="KW-1133">Transmembrane helix</keyword>
<feature type="transmembrane region" description="Helical" evidence="2">
    <location>
        <begin position="31"/>
        <end position="55"/>
    </location>
</feature>
<gene>
    <name evidence="3" type="ORF">SAMN06265338_101372</name>
</gene>
<feature type="region of interest" description="Disordered" evidence="1">
    <location>
        <begin position="161"/>
        <end position="189"/>
    </location>
</feature>
<reference evidence="4" key="1">
    <citation type="submission" date="2017-06" db="EMBL/GenBank/DDBJ databases">
        <authorList>
            <person name="Varghese N."/>
            <person name="Submissions S."/>
        </authorList>
    </citation>
    <scope>NUCLEOTIDE SEQUENCE [LARGE SCALE GENOMIC DNA]</scope>
    <source>
        <strain evidence="4">DSM 137</strain>
    </source>
</reference>
<dbReference type="Proteomes" id="UP000198418">
    <property type="component" value="Unassembled WGS sequence"/>
</dbReference>
<evidence type="ECO:0000256" key="1">
    <source>
        <dbReference type="SAM" id="MobiDB-lite"/>
    </source>
</evidence>
<dbReference type="AlphaFoldDB" id="A0A212Q3J4"/>
<evidence type="ECO:0008006" key="5">
    <source>
        <dbReference type="Google" id="ProtNLM"/>
    </source>
</evidence>
<keyword evidence="2" id="KW-0812">Transmembrane</keyword>
<dbReference type="RefSeq" id="WP_111390721.1">
    <property type="nucleotide sequence ID" value="NZ_FYDG01000001.1"/>
</dbReference>
<keyword evidence="2" id="KW-0472">Membrane</keyword>
<evidence type="ECO:0000313" key="3">
    <source>
        <dbReference type="EMBL" id="SNB53774.1"/>
    </source>
</evidence>
<evidence type="ECO:0000256" key="2">
    <source>
        <dbReference type="SAM" id="Phobius"/>
    </source>
</evidence>
<feature type="compositionally biased region" description="Low complexity" evidence="1">
    <location>
        <begin position="168"/>
        <end position="182"/>
    </location>
</feature>
<accession>A0A212Q3J4</accession>
<dbReference type="EMBL" id="FYDG01000001">
    <property type="protein sequence ID" value="SNB53774.1"/>
    <property type="molecule type" value="Genomic_DNA"/>
</dbReference>
<sequence>MPEKRGNVTERPDISISLRPARRRRRRRWRAAGAALSLLLITLTAVAGLGVYTFAGGRVDLEAVRPLAVAALQDRVGAGRKLAIGGLALERDERGLALALTDLAIFDDDGHKLLSAPKADVHVSTLALLTGAVEPKRVDVEDLLVQLRILPDGGVDLSLGADDSAPVPDAAQTAAPQNPAAQVSSEASPAPAQRAKIVAQIGRAINGVFDLASGKDSPIAQLDHFGVRRGKLALIDLSAGQTRGFDNFAFSLDRKRLKGQGAAEVNVAADGPNGRWRLRGEARGARDQPHALTLEAGGFTIDELALALGKSSLPVDSDISLGVKAEAAFQADGHLLDAHARLGLSAGFWRYDDPDFSPIFIDEGFAALHWEPEAHRLVVDQAQVFSGPTRLFLKGSLTAPAGEGDGWAILFDQVEPATIGPDRAGEKTVTLTGFHGDMRLDPAAKKLDVRRVELRGPEVAAAVQGVVDWTEGPHLRLGMSAAKMPAAGLLAIWPNALGAAARGWLGDHLQAGTLDSLRLAVDLDDIDLRMMRAQRAPMGDRILIDYVVKDAAFTFLDGAPAVIGLNGHGRTTGRSTLFTATSGAMETAPGRRIELSDGQFSLPDLAQKPTPMNIGARVKGGVDVLGDILARPGFAKVASMPVDPKAIKGQFDGTFSWRTRLGPAPDPAPVLDVNCKVENFSLDRLVGKERLEQATLSVTVANGATKIAGAGKLFGVPATLDLLRPGDDPAQGTVSFVMDEAARTRAGLPLGATLTGPVAVKLTGAVGAAHPQAQVEMDLAKAGLNYPIPGLFKPAGRPAKASFAYREDERGATLDQIVFEGGGAVARGSAQLGAEGGFQSAKFTQLKLSPGDSMQVEIGKSGDGLKIVGKGESLDARPFLKSLAANGPERADSSDLDLDLQATVMSGANRQIISNAALRLSKKGANLRGLTFSGKIGGDLVEASLGRAEGGSSLLKATTTDAGAFLAFLDLYSHMEGGKLRAAFRVANGGFAGPVDIDKFVLRGEPAMRAFASQPGGEQLTARMRINPETVAFTRLHAEIEKRDGVLKVRDGVIASPNIGSTLEGSADFNRDAVDFSGTFVPAYGVNNLFGQLPVVGLILGGGDKEGLIGVNFRVTGRPGAPVLSVNPLSAIAPGFLRKIFGVIPMDGAPSQ</sequence>
<dbReference type="OrthoDB" id="7161641at2"/>
<proteinExistence type="predicted"/>
<protein>
    <recommendedName>
        <fullName evidence="5">AsmA-like C-terminal region</fullName>
    </recommendedName>
</protein>
<organism evidence="3 4">
    <name type="scientific">Rhodoblastus acidophilus</name>
    <name type="common">Rhodopseudomonas acidophila</name>
    <dbReference type="NCBI Taxonomy" id="1074"/>
    <lineage>
        <taxon>Bacteria</taxon>
        <taxon>Pseudomonadati</taxon>
        <taxon>Pseudomonadota</taxon>
        <taxon>Alphaproteobacteria</taxon>
        <taxon>Hyphomicrobiales</taxon>
        <taxon>Rhodoblastaceae</taxon>
        <taxon>Rhodoblastus</taxon>
    </lineage>
</organism>
<name>A0A212Q3J4_RHOAC</name>
<evidence type="ECO:0000313" key="4">
    <source>
        <dbReference type="Proteomes" id="UP000198418"/>
    </source>
</evidence>
<keyword evidence="4" id="KW-1185">Reference proteome</keyword>